<keyword evidence="2" id="KW-0732">Signal</keyword>
<dbReference type="AlphaFoldDB" id="A0AAV1TPP8"/>
<evidence type="ECO:0000313" key="3">
    <source>
        <dbReference type="EMBL" id="CAK7923798.1"/>
    </source>
</evidence>
<evidence type="ECO:0000256" key="1">
    <source>
        <dbReference type="SAM" id="Coils"/>
    </source>
</evidence>
<evidence type="ECO:0000256" key="2">
    <source>
        <dbReference type="SAM" id="SignalP"/>
    </source>
</evidence>
<comment type="caution">
    <text evidence="3">The sequence shown here is derived from an EMBL/GenBank/DDBJ whole genome shotgun (WGS) entry which is preliminary data.</text>
</comment>
<evidence type="ECO:0008006" key="5">
    <source>
        <dbReference type="Google" id="ProtNLM"/>
    </source>
</evidence>
<gene>
    <name evidence="3" type="ORF">PM001_LOCUS8948</name>
</gene>
<feature type="coiled-coil region" evidence="1">
    <location>
        <begin position="211"/>
        <end position="245"/>
    </location>
</feature>
<organism evidence="3 4">
    <name type="scientific">Peronospora matthiolae</name>
    <dbReference type="NCBI Taxonomy" id="2874970"/>
    <lineage>
        <taxon>Eukaryota</taxon>
        <taxon>Sar</taxon>
        <taxon>Stramenopiles</taxon>
        <taxon>Oomycota</taxon>
        <taxon>Peronosporomycetes</taxon>
        <taxon>Peronosporales</taxon>
        <taxon>Peronosporaceae</taxon>
        <taxon>Peronospora</taxon>
    </lineage>
</organism>
<dbReference type="Proteomes" id="UP001162060">
    <property type="component" value="Unassembled WGS sequence"/>
</dbReference>
<accession>A0AAV1TPP8</accession>
<evidence type="ECO:0000313" key="4">
    <source>
        <dbReference type="Proteomes" id="UP001162060"/>
    </source>
</evidence>
<proteinExistence type="predicted"/>
<keyword evidence="1" id="KW-0175">Coiled coil</keyword>
<sequence length="367" mass="40468">MGSAYSVLPLLVVTALLAGTPFAAPPEVQHFSTLAVSNAPPDTPVSLSKSNKLKPEVVEERLNMENLKAGVGSMIKKVSSSSGLDSESRRIKDVLTHTKSARKAFDVLHTGSTPFEDIAARLTALVKAESSPVYEKDLKAAKKAVRAAKRIFRRDIKVVEGALKLIYQDKKVVADRIEALVKNPPLDSAAVGDYENLVPTNGLPQKIVDKFEVSKQALAHAESKISELNKKIVDVESARKEFELAVSSFFDNAAFLAWYKKYAKPVDEDAPRGNAVYLFLVEQFGDNPWVAAAVIDSMRRKWGTAGSVAKELEIAQFRSWVTYDKNLKFHTDGLPLKGRRDVPASVFLTVQDQFVDFQTGRNRFMSV</sequence>
<feature type="signal peptide" evidence="2">
    <location>
        <begin position="1"/>
        <end position="23"/>
    </location>
</feature>
<dbReference type="EMBL" id="CAKLBY020000070">
    <property type="protein sequence ID" value="CAK7923798.1"/>
    <property type="molecule type" value="Genomic_DNA"/>
</dbReference>
<name>A0AAV1TPP8_9STRA</name>
<protein>
    <recommendedName>
        <fullName evidence="5">RxLR effector candidate protein</fullName>
    </recommendedName>
</protein>
<reference evidence="3" key="1">
    <citation type="submission" date="2024-01" db="EMBL/GenBank/DDBJ databases">
        <authorList>
            <person name="Webb A."/>
        </authorList>
    </citation>
    <scope>NUCLEOTIDE SEQUENCE</scope>
    <source>
        <strain evidence="3">Pm1</strain>
    </source>
</reference>
<feature type="chain" id="PRO_5043527816" description="RxLR effector candidate protein" evidence="2">
    <location>
        <begin position="24"/>
        <end position="367"/>
    </location>
</feature>